<evidence type="ECO:0000313" key="1">
    <source>
        <dbReference type="EMBL" id="RJP14996.1"/>
    </source>
</evidence>
<sequence length="203" mass="22973">MADSNVRIVREFLEALGFSVLTNRKFQLQKADPPGRYSIDVVATNLRYAEPEAPLPMKLNAEHMRFLPNVIVDVKGWHGHRFVPSLITATPELFYFVSAGALQYARSVFNGAPFKSLLVISEATAVEPLWLKVEEMLKEGGIDHVVEFTTILGFLISYVEVNVNYVESETLQLLRLLKRYDLVKGLQMELPFKSRSSNPEGEE</sequence>
<evidence type="ECO:0000313" key="2">
    <source>
        <dbReference type="Proteomes" id="UP000265882"/>
    </source>
</evidence>
<dbReference type="EMBL" id="QZKU01000139">
    <property type="protein sequence ID" value="RJP14996.1"/>
    <property type="molecule type" value="Genomic_DNA"/>
</dbReference>
<name>A0A3A4N9N0_ABYX5</name>
<dbReference type="AlphaFoldDB" id="A0A3A4N9N0"/>
<protein>
    <submittedName>
        <fullName evidence="1">Uncharacterized protein</fullName>
    </submittedName>
</protein>
<accession>A0A3A4N9N0</accession>
<organism evidence="1 2">
    <name type="scientific">Abyssobacteria bacterium (strain SURF_5)</name>
    <dbReference type="NCBI Taxonomy" id="2093360"/>
    <lineage>
        <taxon>Bacteria</taxon>
        <taxon>Pseudomonadati</taxon>
        <taxon>Candidatus Hydrogenedentota</taxon>
        <taxon>Candidatus Abyssobacteria</taxon>
    </lineage>
</organism>
<gene>
    <name evidence="1" type="ORF">C4520_20720</name>
</gene>
<dbReference type="Proteomes" id="UP000265882">
    <property type="component" value="Unassembled WGS sequence"/>
</dbReference>
<proteinExistence type="predicted"/>
<reference evidence="1 2" key="1">
    <citation type="journal article" date="2017" name="ISME J.">
        <title>Energy and carbon metabolisms in a deep terrestrial subsurface fluid microbial community.</title>
        <authorList>
            <person name="Momper L."/>
            <person name="Jungbluth S.P."/>
            <person name="Lee M.D."/>
            <person name="Amend J.P."/>
        </authorList>
    </citation>
    <scope>NUCLEOTIDE SEQUENCE [LARGE SCALE GENOMIC DNA]</scope>
    <source>
        <strain evidence="1">SURF_5</strain>
    </source>
</reference>
<comment type="caution">
    <text evidence="1">The sequence shown here is derived from an EMBL/GenBank/DDBJ whole genome shotgun (WGS) entry which is preliminary data.</text>
</comment>